<dbReference type="HOGENOM" id="CLU_083277_0_0_2"/>
<feature type="domain" description="Calcineurin-like phosphoesterase" evidence="1">
    <location>
        <begin position="4"/>
        <end position="193"/>
    </location>
</feature>
<dbReference type="PANTHER" id="PTHR31302">
    <property type="entry name" value="TRANSMEMBRANE PROTEIN WITH METALLOPHOSPHOESTERASE DOMAIN-RELATED"/>
    <property type="match status" value="1"/>
</dbReference>
<name>F0QVQ2_VULM7</name>
<dbReference type="InterPro" id="IPR004843">
    <property type="entry name" value="Calcineurin-like_PHP"/>
</dbReference>
<evidence type="ECO:0000259" key="1">
    <source>
        <dbReference type="Pfam" id="PF00149"/>
    </source>
</evidence>
<dbReference type="GO" id="GO:0016787">
    <property type="term" value="F:hydrolase activity"/>
    <property type="evidence" value="ECO:0007669"/>
    <property type="project" value="InterPro"/>
</dbReference>
<reference evidence="2 3" key="1">
    <citation type="journal article" date="2011" name="J. Bacteriol.">
        <title>Complete genome sequence of 'Vulcanisaeta moutnovskia' strain 768-28, a novel member of the hyperthermophilic crenarchaeal genus vulcanisaeta.</title>
        <authorList>
            <person name="Gumerov V.M."/>
            <person name="Mardanov A.V."/>
            <person name="Beletsky A.V."/>
            <person name="Prokofeva M.I."/>
            <person name="Bonch-Osmolovskaya E.A."/>
            <person name="Ravin N.V."/>
            <person name="Skryabin K.G."/>
        </authorList>
    </citation>
    <scope>NUCLEOTIDE SEQUENCE [LARGE SCALE GENOMIC DNA]</scope>
    <source>
        <strain evidence="2 3">768-28</strain>
    </source>
</reference>
<gene>
    <name evidence="2" type="ordered locus">VMUT_1875</name>
</gene>
<keyword evidence="3" id="KW-1185">Reference proteome</keyword>
<dbReference type="RefSeq" id="WP_013605238.1">
    <property type="nucleotide sequence ID" value="NC_015151.1"/>
</dbReference>
<protein>
    <submittedName>
        <fullName evidence="2">Metallophosphoesterase</fullName>
    </submittedName>
</protein>
<dbReference type="EMBL" id="CP002529">
    <property type="protein sequence ID" value="ADY02076.1"/>
    <property type="molecule type" value="Genomic_DNA"/>
</dbReference>
<dbReference type="STRING" id="985053.VMUT_1875"/>
<dbReference type="Gene3D" id="3.60.21.10">
    <property type="match status" value="1"/>
</dbReference>
<sequence length="252" mass="28473">MVARILATADIHSPKYFPRFRESIKDIGRFDAVLIAGDLMEEGKIEGLKILINELKKLSDTIIAVPGNEEYDEVMPKARELGVIKWLDDDVIKLTINDVALRIIGSKGSLERPTTWQLKHIPHIADTYRRRVEWLKKTINSSRELTILLIHYAPTFKTLQGEDPRIWPSLGVRDLENAIFSNNVIAIHGHAHNSVTRCVKSGNSYIINAAFTNIWKPIILEVSNEGLSSISINCQEIKHERSGGPSILDFMK</sequence>
<evidence type="ECO:0000313" key="3">
    <source>
        <dbReference type="Proteomes" id="UP000007485"/>
    </source>
</evidence>
<proteinExistence type="predicted"/>
<dbReference type="Proteomes" id="UP000007485">
    <property type="component" value="Chromosome"/>
</dbReference>
<dbReference type="SUPFAM" id="SSF56300">
    <property type="entry name" value="Metallo-dependent phosphatases"/>
    <property type="match status" value="1"/>
</dbReference>
<evidence type="ECO:0000313" key="2">
    <source>
        <dbReference type="EMBL" id="ADY02076.1"/>
    </source>
</evidence>
<organism evidence="2 3">
    <name type="scientific">Vulcanisaeta moutnovskia (strain 768-28)</name>
    <dbReference type="NCBI Taxonomy" id="985053"/>
    <lineage>
        <taxon>Archaea</taxon>
        <taxon>Thermoproteota</taxon>
        <taxon>Thermoprotei</taxon>
        <taxon>Thermoproteales</taxon>
        <taxon>Thermoproteaceae</taxon>
        <taxon>Vulcanisaeta</taxon>
    </lineage>
</organism>
<dbReference type="OrthoDB" id="15074at2157"/>
<dbReference type="AlphaFoldDB" id="F0QVQ2"/>
<dbReference type="InterPro" id="IPR029052">
    <property type="entry name" value="Metallo-depent_PP-like"/>
</dbReference>
<dbReference type="KEGG" id="vmo:VMUT_1875"/>
<dbReference type="PANTHER" id="PTHR31302:SF0">
    <property type="entry name" value="TRANSMEMBRANE PROTEIN WITH METALLOPHOSPHOESTERASE DOMAIN"/>
    <property type="match status" value="1"/>
</dbReference>
<dbReference type="InterPro" id="IPR051158">
    <property type="entry name" value="Metallophosphoesterase_sf"/>
</dbReference>
<dbReference type="Pfam" id="PF00149">
    <property type="entry name" value="Metallophos"/>
    <property type="match status" value="1"/>
</dbReference>
<accession>F0QVQ2</accession>
<dbReference type="GeneID" id="10289527"/>
<dbReference type="eggNOG" id="arCOG01147">
    <property type="taxonomic scope" value="Archaea"/>
</dbReference>